<dbReference type="Gene3D" id="3.20.20.140">
    <property type="entry name" value="Metal-dependent hydrolases"/>
    <property type="match status" value="1"/>
</dbReference>
<dbReference type="GO" id="GO:0016831">
    <property type="term" value="F:carboxy-lyase activity"/>
    <property type="evidence" value="ECO:0007669"/>
    <property type="project" value="InterPro"/>
</dbReference>
<keyword evidence="1" id="KW-0456">Lyase</keyword>
<dbReference type="PANTHER" id="PTHR21240:SF28">
    <property type="entry name" value="ISO-OROTATE DECARBOXYLASE (EUROFUNG)"/>
    <property type="match status" value="1"/>
</dbReference>
<evidence type="ECO:0000256" key="1">
    <source>
        <dbReference type="ARBA" id="ARBA00023239"/>
    </source>
</evidence>
<dbReference type="InterPro" id="IPR032466">
    <property type="entry name" value="Metal_Hydrolase"/>
</dbReference>
<dbReference type="Proteomes" id="UP000217676">
    <property type="component" value="Chromosome"/>
</dbReference>
<evidence type="ECO:0000259" key="2">
    <source>
        <dbReference type="Pfam" id="PF04909"/>
    </source>
</evidence>
<dbReference type="KEGG" id="slau:SLA_3835"/>
<dbReference type="AlphaFoldDB" id="A0A160P096"/>
<dbReference type="PANTHER" id="PTHR21240">
    <property type="entry name" value="2-AMINO-3-CARBOXYLMUCONATE-6-SEMIALDEHYDE DECARBOXYLASE"/>
    <property type="match status" value="1"/>
</dbReference>
<accession>A0A160P096</accession>
<dbReference type="GO" id="GO:0019748">
    <property type="term" value="P:secondary metabolic process"/>
    <property type="evidence" value="ECO:0007669"/>
    <property type="project" value="TreeGrafter"/>
</dbReference>
<keyword evidence="3" id="KW-0378">Hydrolase</keyword>
<sequence length="307" mass="33739">MSTTKAGGNGAREPEAGEVREFVQRLGIPGLVDVHTHFMPRNVLDKVWAYFDSAGPLVGRPWPIAYRAEEDERVAFLREFGVLAFTSMLYPHKPGMAAWLNDWSAGFAARTPDCLHTATFFPEAGAPGYVRQALDRGARVFKAHVQVGGYDPNDRLLDGVWRLLEDTATPVVAHCASGPVPGPHTGPGPVGALLARHPRLRLIVAHLGMPEYGEFLDLAERYEGVHLDTTMAFTDFSEETAPFPAAELKRLAGLSDRILLGTDFPNIPYPYAHQLHALEQLGLGDDWLRAVCHDNAARLFALPSRRS</sequence>
<dbReference type="GO" id="GO:0016787">
    <property type="term" value="F:hydrolase activity"/>
    <property type="evidence" value="ECO:0007669"/>
    <property type="project" value="UniProtKB-KW"/>
</dbReference>
<keyword evidence="4" id="KW-1185">Reference proteome</keyword>
<dbReference type="InterPro" id="IPR032465">
    <property type="entry name" value="ACMSD"/>
</dbReference>
<dbReference type="Pfam" id="PF04909">
    <property type="entry name" value="Amidohydro_2"/>
    <property type="match status" value="1"/>
</dbReference>
<reference evidence="3 4" key="1">
    <citation type="journal article" date="2016" name="Genome Announc.">
        <title>Complete Genome Sequence of Thiostrepton-Producing Streptomyces laurentii ATCC 31255.</title>
        <authorList>
            <person name="Doi K."/>
            <person name="Fujino Y."/>
            <person name="Nagayoshi Y."/>
            <person name="Ohshima T."/>
            <person name="Ogata S."/>
        </authorList>
    </citation>
    <scope>NUCLEOTIDE SEQUENCE [LARGE SCALE GENOMIC DNA]</scope>
    <source>
        <strain evidence="3 4">ATCC 31255</strain>
    </source>
</reference>
<protein>
    <submittedName>
        <fullName evidence="3">Amidohydrolase</fullName>
    </submittedName>
</protein>
<gene>
    <name evidence="3" type="ORF">SLA_3835</name>
</gene>
<dbReference type="InterPro" id="IPR006680">
    <property type="entry name" value="Amidohydro-rel"/>
</dbReference>
<dbReference type="SUPFAM" id="SSF51556">
    <property type="entry name" value="Metallo-dependent hydrolases"/>
    <property type="match status" value="1"/>
</dbReference>
<dbReference type="GO" id="GO:0005737">
    <property type="term" value="C:cytoplasm"/>
    <property type="evidence" value="ECO:0007669"/>
    <property type="project" value="TreeGrafter"/>
</dbReference>
<feature type="domain" description="Amidohydrolase-related" evidence="2">
    <location>
        <begin position="32"/>
        <end position="301"/>
    </location>
</feature>
<evidence type="ECO:0000313" key="3">
    <source>
        <dbReference type="EMBL" id="BAU84737.1"/>
    </source>
</evidence>
<dbReference type="CDD" id="cd01292">
    <property type="entry name" value="metallo-dependent_hydrolases"/>
    <property type="match status" value="1"/>
</dbReference>
<organism evidence="3 4">
    <name type="scientific">Streptomyces laurentii</name>
    <dbReference type="NCBI Taxonomy" id="39478"/>
    <lineage>
        <taxon>Bacteria</taxon>
        <taxon>Bacillati</taxon>
        <taxon>Actinomycetota</taxon>
        <taxon>Actinomycetes</taxon>
        <taxon>Kitasatosporales</taxon>
        <taxon>Streptomycetaceae</taxon>
        <taxon>Streptomyces</taxon>
    </lineage>
</organism>
<evidence type="ECO:0000313" key="4">
    <source>
        <dbReference type="Proteomes" id="UP000217676"/>
    </source>
</evidence>
<name>A0A160P096_STRLU</name>
<proteinExistence type="predicted"/>
<dbReference type="EMBL" id="AP017424">
    <property type="protein sequence ID" value="BAU84737.1"/>
    <property type="molecule type" value="Genomic_DNA"/>
</dbReference>